<dbReference type="HOGENOM" id="CLU_092842_1_0_9"/>
<accession>A0A089M2G5</accession>
<name>A0A089M2G5_9BACL</name>
<dbReference type="Proteomes" id="UP000029500">
    <property type="component" value="Chromosome"/>
</dbReference>
<dbReference type="PANTHER" id="PTHR39166">
    <property type="entry name" value="BLL1166 PROTEIN"/>
    <property type="match status" value="1"/>
</dbReference>
<dbReference type="AlphaFoldDB" id="A0A089M2G5"/>
<protein>
    <recommendedName>
        <fullName evidence="3">Nucleotidyltransferase family protein</fullName>
    </recommendedName>
</protein>
<proteinExistence type="predicted"/>
<dbReference type="PANTHER" id="PTHR39166:SF1">
    <property type="entry name" value="BLL1166 PROTEIN"/>
    <property type="match status" value="1"/>
</dbReference>
<dbReference type="EMBL" id="CP009287">
    <property type="protein sequence ID" value="AIQ66595.1"/>
    <property type="molecule type" value="Genomic_DNA"/>
</dbReference>
<evidence type="ECO:0008006" key="3">
    <source>
        <dbReference type="Google" id="ProtNLM"/>
    </source>
</evidence>
<gene>
    <name evidence="1" type="ORF">PGRAT_02215</name>
</gene>
<dbReference type="eggNOG" id="COG3575">
    <property type="taxonomic scope" value="Bacteria"/>
</dbReference>
<sequence length="192" mass="21706">MRIHHEEDLLRVVKEDGWMMNILAAVRDLHLPDSWVCAGFVRSKVWDVQHGYTERTPLGDVDVIYYDPGDIREEVEKSWEAQLRSVDPSVPWSVKNQARMHAVNGLAPYSSSTDGMSKFPETATALGLAMDEHGGLRLAAPHGVSDTLNMIVRPSPHFMANPQLHPIYEARVAKKNWRAVWTQLQVLSVLEN</sequence>
<dbReference type="STRING" id="189425.PGRAT_02215"/>
<organism evidence="1 2">
    <name type="scientific">Paenibacillus graminis</name>
    <dbReference type="NCBI Taxonomy" id="189425"/>
    <lineage>
        <taxon>Bacteria</taxon>
        <taxon>Bacillati</taxon>
        <taxon>Bacillota</taxon>
        <taxon>Bacilli</taxon>
        <taxon>Bacillales</taxon>
        <taxon>Paenibacillaceae</taxon>
        <taxon>Paenibacillus</taxon>
    </lineage>
</organism>
<dbReference type="InterPro" id="IPR009267">
    <property type="entry name" value="NTP_transf_6"/>
</dbReference>
<keyword evidence="2" id="KW-1185">Reference proteome</keyword>
<evidence type="ECO:0000313" key="1">
    <source>
        <dbReference type="EMBL" id="AIQ66595.1"/>
    </source>
</evidence>
<evidence type="ECO:0000313" key="2">
    <source>
        <dbReference type="Proteomes" id="UP000029500"/>
    </source>
</evidence>
<dbReference type="KEGG" id="pgm:PGRAT_02215"/>
<dbReference type="Pfam" id="PF06042">
    <property type="entry name" value="NTP_transf_6"/>
    <property type="match status" value="1"/>
</dbReference>
<reference evidence="1 2" key="1">
    <citation type="submission" date="2014-08" db="EMBL/GenBank/DDBJ databases">
        <title>Comparative genomics of the Paenibacillus odorifer group.</title>
        <authorList>
            <person name="den Bakker H.C."/>
            <person name="Tsai Y.-C."/>
            <person name="Martin N."/>
            <person name="Korlach J."/>
            <person name="Wiedmann M."/>
        </authorList>
    </citation>
    <scope>NUCLEOTIDE SEQUENCE [LARGE SCALE GENOMIC DNA]</scope>
    <source>
        <strain evidence="1 2">DSM 15220</strain>
    </source>
</reference>